<protein>
    <submittedName>
        <fullName evidence="6">ABC-type nitrate/sulfonate/bicarbonate transport system, substrate-binding protein</fullName>
    </submittedName>
</protein>
<dbReference type="Gene3D" id="3.40.50.1820">
    <property type="entry name" value="alpha/beta hydrolase"/>
    <property type="match status" value="1"/>
</dbReference>
<evidence type="ECO:0000256" key="2">
    <source>
        <dbReference type="ARBA" id="ARBA00010742"/>
    </source>
</evidence>
<feature type="signal peptide" evidence="4">
    <location>
        <begin position="1"/>
        <end position="22"/>
    </location>
</feature>
<comment type="similarity">
    <text evidence="2">Belongs to the bacterial solute-binding protein SsuA/TauA family.</text>
</comment>
<keyword evidence="3 4" id="KW-0732">Signal</keyword>
<sequence>MNRTVGILLTVVLLLCMRDVLASDDANHVTVGINSRTIFYLPLWIAERQGYFRDEGVDVSVQLFSSADTSRDDLLAGKVQVSIAPPEAVLTSVYTANGPFRIIAGNARKLPHFIIARKGIKTLADLKGANFGVISMHEGTTYLVPKIAKAAGLRVHDYSVTAVGGAPTRQRLLLDGKLDVGLQPFPLSYEAEAAGLNNLGWAGVYEPDWQFTTINADQNWARSHRMAVTGFLRGLRRANDYIASHPNESAQVAAQELKTSVPLAARAISDSERLGILDPELNWSDVGIRRVFEAMQSAGAIASDARFDLQRVTDDSFLTQSQNLTVRSTGNFFIGGAPKVVSGLATQDIHVVRDAPPLRVDSNGTYIAGQVYVEFTKLARPRFPFPILFLNGGTFTGAMWQTTPDGRPGWSAYFQHAGFDTYLTDAVGKGRASWAMYPTVYKVPPIFRSNESTFALLRIGPPTGATSVPPHAYEDTQFPIDHVDDLFKEGVPRFAGQDESEFEAYRELIKKVGPCVIVAQSSGAYFGLRLAREEPSLVKALVAVELTAVPSRDQAKDALLARLPQLLLWGDHLNSEGPGDWPKTVKATEDYATAINASGGQVDVVHLPSSGIKGNTHVMMMDRNSDDVANVAVEWLRHSHVDDSQ</sequence>
<dbReference type="InterPro" id="IPR029058">
    <property type="entry name" value="AB_hydrolase_fold"/>
</dbReference>
<dbReference type="SUPFAM" id="SSF53474">
    <property type="entry name" value="alpha/beta-Hydrolases"/>
    <property type="match status" value="1"/>
</dbReference>
<evidence type="ECO:0000313" key="6">
    <source>
        <dbReference type="EMBL" id="SDH24530.1"/>
    </source>
</evidence>
<dbReference type="RefSeq" id="WP_143036490.1">
    <property type="nucleotide sequence ID" value="NZ_FNDI01000003.1"/>
</dbReference>
<comment type="caution">
    <text evidence="6">The sequence shown here is derived from an EMBL/GenBank/DDBJ whole genome shotgun (WGS) entry which is preliminary data.</text>
</comment>
<keyword evidence="7" id="KW-1185">Reference proteome</keyword>
<dbReference type="PANTHER" id="PTHR30024:SF47">
    <property type="entry name" value="TAURINE-BINDING PERIPLASMIC PROTEIN"/>
    <property type="match status" value="1"/>
</dbReference>
<dbReference type="InterPro" id="IPR015168">
    <property type="entry name" value="SsuA/THI5"/>
</dbReference>
<dbReference type="PANTHER" id="PTHR30024">
    <property type="entry name" value="ALIPHATIC SULFONATES-BINDING PROTEIN-RELATED"/>
    <property type="match status" value="1"/>
</dbReference>
<dbReference type="EMBL" id="FNDI01000003">
    <property type="protein sequence ID" value="SDH24530.1"/>
    <property type="molecule type" value="Genomic_DNA"/>
</dbReference>
<feature type="domain" description="SsuA/THI5-like" evidence="5">
    <location>
        <begin position="42"/>
        <end position="248"/>
    </location>
</feature>
<feature type="chain" id="PRO_5030985015" evidence="4">
    <location>
        <begin position="23"/>
        <end position="645"/>
    </location>
</feature>
<reference evidence="6" key="1">
    <citation type="submission" date="2016-10" db="EMBL/GenBank/DDBJ databases">
        <authorList>
            <person name="Varghese N."/>
            <person name="Submissions S."/>
        </authorList>
    </citation>
    <scope>NUCLEOTIDE SEQUENCE [LARGE SCALE GENOMIC DNA]</scope>
    <source>
        <strain evidence="6">YR281</strain>
    </source>
</reference>
<evidence type="ECO:0000259" key="5">
    <source>
        <dbReference type="Pfam" id="PF09084"/>
    </source>
</evidence>
<comment type="subcellular location">
    <subcellularLocation>
        <location evidence="1">Periplasm</location>
    </subcellularLocation>
</comment>
<gene>
    <name evidence="6" type="ORF">SAMN04487926_10347</name>
</gene>
<dbReference type="SUPFAM" id="SSF53850">
    <property type="entry name" value="Periplasmic binding protein-like II"/>
    <property type="match status" value="1"/>
</dbReference>
<dbReference type="Proteomes" id="UP000198900">
    <property type="component" value="Unassembled WGS sequence"/>
</dbReference>
<dbReference type="Gene3D" id="3.40.190.10">
    <property type="entry name" value="Periplasmic binding protein-like II"/>
    <property type="match status" value="2"/>
</dbReference>
<organism evidence="6 7">
    <name type="scientific">Paraburkholderia steynii</name>
    <dbReference type="NCBI Taxonomy" id="1245441"/>
    <lineage>
        <taxon>Bacteria</taxon>
        <taxon>Pseudomonadati</taxon>
        <taxon>Pseudomonadota</taxon>
        <taxon>Betaproteobacteria</taxon>
        <taxon>Burkholderiales</taxon>
        <taxon>Burkholderiaceae</taxon>
        <taxon>Paraburkholderia</taxon>
    </lineage>
</organism>
<evidence type="ECO:0000256" key="1">
    <source>
        <dbReference type="ARBA" id="ARBA00004418"/>
    </source>
</evidence>
<name>A0A7Z7B3W0_9BURK</name>
<evidence type="ECO:0000256" key="3">
    <source>
        <dbReference type="ARBA" id="ARBA00022729"/>
    </source>
</evidence>
<proteinExistence type="inferred from homology"/>
<dbReference type="CDD" id="cd12808">
    <property type="entry name" value="Esterase_713_like-1"/>
    <property type="match status" value="1"/>
</dbReference>
<dbReference type="GO" id="GO:0042597">
    <property type="term" value="C:periplasmic space"/>
    <property type="evidence" value="ECO:0007669"/>
    <property type="project" value="UniProtKB-SubCell"/>
</dbReference>
<evidence type="ECO:0000256" key="4">
    <source>
        <dbReference type="SAM" id="SignalP"/>
    </source>
</evidence>
<evidence type="ECO:0000313" key="7">
    <source>
        <dbReference type="Proteomes" id="UP000198900"/>
    </source>
</evidence>
<dbReference type="Pfam" id="PF09084">
    <property type="entry name" value="NMT1"/>
    <property type="match status" value="1"/>
</dbReference>
<accession>A0A7Z7B3W0</accession>
<dbReference type="AlphaFoldDB" id="A0A7Z7B3W0"/>